<dbReference type="EMBL" id="GBRH01207890">
    <property type="protein sequence ID" value="JAD90005.1"/>
    <property type="molecule type" value="Transcribed_RNA"/>
</dbReference>
<name>A0A0A9DWF5_ARUDO</name>
<protein>
    <submittedName>
        <fullName evidence="1">Uncharacterized protein</fullName>
    </submittedName>
</protein>
<accession>A0A0A9DWF5</accession>
<reference evidence="1" key="2">
    <citation type="journal article" date="2015" name="Data Brief">
        <title>Shoot transcriptome of the giant reed, Arundo donax.</title>
        <authorList>
            <person name="Barrero R.A."/>
            <person name="Guerrero F.D."/>
            <person name="Moolhuijzen P."/>
            <person name="Goolsby J.A."/>
            <person name="Tidwell J."/>
            <person name="Bellgard S.E."/>
            <person name="Bellgard M.I."/>
        </authorList>
    </citation>
    <scope>NUCLEOTIDE SEQUENCE</scope>
    <source>
        <tissue evidence="1">Shoot tissue taken approximately 20 cm above the soil surface</tissue>
    </source>
</reference>
<dbReference type="AlphaFoldDB" id="A0A0A9DWF5"/>
<reference evidence="1" key="1">
    <citation type="submission" date="2014-09" db="EMBL/GenBank/DDBJ databases">
        <authorList>
            <person name="Magalhaes I.L.F."/>
            <person name="Oliveira U."/>
            <person name="Santos F.R."/>
            <person name="Vidigal T.H.D.A."/>
            <person name="Brescovit A.D."/>
            <person name="Santos A.J."/>
        </authorList>
    </citation>
    <scope>NUCLEOTIDE SEQUENCE</scope>
    <source>
        <tissue evidence="1">Shoot tissue taken approximately 20 cm above the soil surface</tissue>
    </source>
</reference>
<organism evidence="1">
    <name type="scientific">Arundo donax</name>
    <name type="common">Giant reed</name>
    <name type="synonym">Donax arundinaceus</name>
    <dbReference type="NCBI Taxonomy" id="35708"/>
    <lineage>
        <taxon>Eukaryota</taxon>
        <taxon>Viridiplantae</taxon>
        <taxon>Streptophyta</taxon>
        <taxon>Embryophyta</taxon>
        <taxon>Tracheophyta</taxon>
        <taxon>Spermatophyta</taxon>
        <taxon>Magnoliopsida</taxon>
        <taxon>Liliopsida</taxon>
        <taxon>Poales</taxon>
        <taxon>Poaceae</taxon>
        <taxon>PACMAD clade</taxon>
        <taxon>Arundinoideae</taxon>
        <taxon>Arundineae</taxon>
        <taxon>Arundo</taxon>
    </lineage>
</organism>
<proteinExistence type="predicted"/>
<evidence type="ECO:0000313" key="1">
    <source>
        <dbReference type="EMBL" id="JAD90005.1"/>
    </source>
</evidence>
<sequence length="26" mass="3047">MANIFLLALIIVILVFKRFCCICYLL</sequence>